<comment type="similarity">
    <text evidence="3">Belongs to the glycosyltransferase 31 family. Beta3-Gal-T subfamily.</text>
</comment>
<evidence type="ECO:0000256" key="7">
    <source>
        <dbReference type="ARBA" id="ARBA00022692"/>
    </source>
</evidence>
<dbReference type="EC" id="2.4.1.122" evidence="4"/>
<reference evidence="14 15" key="1">
    <citation type="submission" date="2019-06" db="EMBL/GenBank/DDBJ databases">
        <title>Draft genome sequence of the filamentous fungus Phialemoniopsis curvata isolated from diesel fuel.</title>
        <authorList>
            <person name="Varaljay V.A."/>
            <person name="Lyon W.J."/>
            <person name="Crouch A.L."/>
            <person name="Drake C.E."/>
            <person name="Hollomon J.M."/>
            <person name="Nadeau L.J."/>
            <person name="Nunn H.S."/>
            <person name="Stevenson B.S."/>
            <person name="Bojanowski C.L."/>
            <person name="Crookes-Goodson W.J."/>
        </authorList>
    </citation>
    <scope>NUCLEOTIDE SEQUENCE [LARGE SCALE GENOMIC DNA]</scope>
    <source>
        <strain evidence="14 15">D216</strain>
    </source>
</reference>
<dbReference type="InterPro" id="IPR026050">
    <property type="entry name" value="C1GALT1/C1GALT1_chp1"/>
</dbReference>
<evidence type="ECO:0000256" key="10">
    <source>
        <dbReference type="ARBA" id="ARBA00022989"/>
    </source>
</evidence>
<evidence type="ECO:0000313" key="15">
    <source>
        <dbReference type="Proteomes" id="UP000319257"/>
    </source>
</evidence>
<dbReference type="AlphaFoldDB" id="A0A507B1K5"/>
<dbReference type="InParanoid" id="A0A507B1K5"/>
<dbReference type="GeneID" id="41975694"/>
<comment type="caution">
    <text evidence="14">The sequence shown here is derived from an EMBL/GenBank/DDBJ whole genome shotgun (WGS) entry which is preliminary data.</text>
</comment>
<comment type="pathway">
    <text evidence="2">Protein modification; protein glycosylation.</text>
</comment>
<dbReference type="Proteomes" id="UP000319257">
    <property type="component" value="Unassembled WGS sequence"/>
</dbReference>
<evidence type="ECO:0000256" key="8">
    <source>
        <dbReference type="ARBA" id="ARBA00022741"/>
    </source>
</evidence>
<keyword evidence="9" id="KW-0735">Signal-anchor</keyword>
<dbReference type="OrthoDB" id="414175at2759"/>
<protein>
    <recommendedName>
        <fullName evidence="4">N-acetylgalactosaminide beta-1,3-galactosyltransferase</fullName>
        <ecNumber evidence="4">2.4.1.122</ecNumber>
    </recommendedName>
</protein>
<evidence type="ECO:0000256" key="2">
    <source>
        <dbReference type="ARBA" id="ARBA00004922"/>
    </source>
</evidence>
<feature type="domain" description="Fringe-like glycosyltransferase" evidence="13">
    <location>
        <begin position="199"/>
        <end position="261"/>
    </location>
</feature>
<dbReference type="GO" id="GO:0000166">
    <property type="term" value="F:nucleotide binding"/>
    <property type="evidence" value="ECO:0007669"/>
    <property type="project" value="UniProtKB-KW"/>
</dbReference>
<keyword evidence="10" id="KW-1133">Transmembrane helix</keyword>
<feature type="domain" description="Apple" evidence="12">
    <location>
        <begin position="385"/>
        <end position="425"/>
    </location>
</feature>
<dbReference type="PANTHER" id="PTHR23033:SF40">
    <property type="entry name" value="APPLE DOMAIN-CONTAINING PROTEIN"/>
    <property type="match status" value="1"/>
</dbReference>
<dbReference type="Pfam" id="PF00024">
    <property type="entry name" value="PAN_1"/>
    <property type="match status" value="1"/>
</dbReference>
<dbReference type="RefSeq" id="XP_030992569.1">
    <property type="nucleotide sequence ID" value="XM_031143080.1"/>
</dbReference>
<evidence type="ECO:0000256" key="1">
    <source>
        <dbReference type="ARBA" id="ARBA00004606"/>
    </source>
</evidence>
<dbReference type="EMBL" id="SKBQ01000053">
    <property type="protein sequence ID" value="TPX10858.1"/>
    <property type="molecule type" value="Genomic_DNA"/>
</dbReference>
<dbReference type="STRING" id="1093900.A0A507B1K5"/>
<dbReference type="PANTHER" id="PTHR23033">
    <property type="entry name" value="BETA1,3-GALACTOSYLTRANSFERASE"/>
    <property type="match status" value="1"/>
</dbReference>
<proteinExistence type="inferred from homology"/>
<keyword evidence="7" id="KW-0812">Transmembrane</keyword>
<evidence type="ECO:0000256" key="4">
    <source>
        <dbReference type="ARBA" id="ARBA00012557"/>
    </source>
</evidence>
<evidence type="ECO:0000256" key="5">
    <source>
        <dbReference type="ARBA" id="ARBA00022676"/>
    </source>
</evidence>
<evidence type="ECO:0000259" key="12">
    <source>
        <dbReference type="Pfam" id="PF00024"/>
    </source>
</evidence>
<dbReference type="InterPro" id="IPR003378">
    <property type="entry name" value="Fringe-like_glycosylTrfase"/>
</dbReference>
<name>A0A507B1K5_9PEZI</name>
<organism evidence="14 15">
    <name type="scientific">Thyridium curvatum</name>
    <dbReference type="NCBI Taxonomy" id="1093900"/>
    <lineage>
        <taxon>Eukaryota</taxon>
        <taxon>Fungi</taxon>
        <taxon>Dikarya</taxon>
        <taxon>Ascomycota</taxon>
        <taxon>Pezizomycotina</taxon>
        <taxon>Sordariomycetes</taxon>
        <taxon>Sordariomycetidae</taxon>
        <taxon>Thyridiales</taxon>
        <taxon>Thyridiaceae</taxon>
        <taxon>Thyridium</taxon>
    </lineage>
</organism>
<gene>
    <name evidence="14" type="ORF">E0L32_008247</name>
</gene>
<dbReference type="SUPFAM" id="SSF57414">
    <property type="entry name" value="Hairpin loop containing domain-like"/>
    <property type="match status" value="1"/>
</dbReference>
<keyword evidence="11" id="KW-0472">Membrane</keyword>
<comment type="subcellular location">
    <subcellularLocation>
        <location evidence="1">Membrane</location>
        <topology evidence="1">Single-pass type II membrane protein</topology>
    </subcellularLocation>
</comment>
<keyword evidence="5" id="KW-0328">Glycosyltransferase</keyword>
<sequence length="456" mass="49777">MRLAHRVRSRARVILATCLALLFLLAVLLPYDSAVRLSVRFNAGRAAARIWGAGPADAAAVVAALPAPRELDLVEDVAVLLKSGYGTRRRIQPSLAALESGVGCRDVVVVADFEPAPLGLRYEYRGADVPVRDILARVLLDAGLRWMAATPRFRKYADMTAAVAAGRPELAEELGKRVGWELDALKFIPGLDLTYELLPSKKWYLILDDDTYVIRPSLRLLLEHLDPDVPQYIGNPVGDFKGRFAHGGSAVLISRAAMHRLFRQHPKAVAAAYREALTETWGDKLVATTLIKVGVYLDERYARLFNGEPPPLTRIRPDRFCAPLVGFHGLADPAQMRNATEVLKGIDDVVLWSDVWSIFGGPNISADAKEEPATRDADYVGRVDETTKVVKGVGEAEKCSARCASDPKCLAWTWTSADSVCKMAPSMILGTKSEGGFSGINAPRAQQLLGRCHKTA</sequence>
<dbReference type="InterPro" id="IPR003609">
    <property type="entry name" value="Pan_app"/>
</dbReference>
<evidence type="ECO:0000256" key="3">
    <source>
        <dbReference type="ARBA" id="ARBA00006462"/>
    </source>
</evidence>
<dbReference type="Gene3D" id="3.50.4.10">
    <property type="entry name" value="Hepatocyte Growth Factor"/>
    <property type="match status" value="1"/>
</dbReference>
<keyword evidence="8" id="KW-0547">Nucleotide-binding</keyword>
<accession>A0A507B1K5</accession>
<keyword evidence="15" id="KW-1185">Reference proteome</keyword>
<evidence type="ECO:0000256" key="11">
    <source>
        <dbReference type="ARBA" id="ARBA00023136"/>
    </source>
</evidence>
<evidence type="ECO:0000256" key="9">
    <source>
        <dbReference type="ARBA" id="ARBA00022968"/>
    </source>
</evidence>
<dbReference type="Gene3D" id="3.90.550.50">
    <property type="match status" value="1"/>
</dbReference>
<dbReference type="GO" id="GO:0016020">
    <property type="term" value="C:membrane"/>
    <property type="evidence" value="ECO:0007669"/>
    <property type="project" value="UniProtKB-SubCell"/>
</dbReference>
<keyword evidence="6" id="KW-0808">Transferase</keyword>
<evidence type="ECO:0000256" key="6">
    <source>
        <dbReference type="ARBA" id="ARBA00022679"/>
    </source>
</evidence>
<evidence type="ECO:0000259" key="13">
    <source>
        <dbReference type="Pfam" id="PF02434"/>
    </source>
</evidence>
<dbReference type="Pfam" id="PF02434">
    <property type="entry name" value="Fringe"/>
    <property type="match status" value="1"/>
</dbReference>
<dbReference type="GO" id="GO:0016263">
    <property type="term" value="F:glycoprotein-N-acetylgalactosamine 3-beta-galactosyltransferase activity"/>
    <property type="evidence" value="ECO:0007669"/>
    <property type="project" value="UniProtKB-EC"/>
</dbReference>
<evidence type="ECO:0000313" key="14">
    <source>
        <dbReference type="EMBL" id="TPX10858.1"/>
    </source>
</evidence>